<feature type="transmembrane region" description="Helical" evidence="1">
    <location>
        <begin position="183"/>
        <end position="202"/>
    </location>
</feature>
<gene>
    <name evidence="2" type="ORF">ACK2TP_07785</name>
</gene>
<name>A0ABW9KIR7_9BACT</name>
<keyword evidence="1" id="KW-1133">Transmembrane helix</keyword>
<feature type="transmembrane region" description="Helical" evidence="1">
    <location>
        <begin position="24"/>
        <end position="46"/>
    </location>
</feature>
<dbReference type="Proteomes" id="UP001634747">
    <property type="component" value="Unassembled WGS sequence"/>
</dbReference>
<dbReference type="Pfam" id="PF16357">
    <property type="entry name" value="PepSY_TM_like_2"/>
    <property type="match status" value="1"/>
</dbReference>
<protein>
    <submittedName>
        <fullName evidence="2">PepSY-associated TM helix domain-containing protein</fullName>
    </submittedName>
</protein>
<evidence type="ECO:0000313" key="2">
    <source>
        <dbReference type="EMBL" id="MFN2975661.1"/>
    </source>
</evidence>
<organism evidence="2 3">
    <name type="scientific">Terriglobus aquaticus</name>
    <dbReference type="NCBI Taxonomy" id="940139"/>
    <lineage>
        <taxon>Bacteria</taxon>
        <taxon>Pseudomonadati</taxon>
        <taxon>Acidobacteriota</taxon>
        <taxon>Terriglobia</taxon>
        <taxon>Terriglobales</taxon>
        <taxon>Acidobacteriaceae</taxon>
        <taxon>Terriglobus</taxon>
    </lineage>
</organism>
<keyword evidence="1" id="KW-0472">Membrane</keyword>
<feature type="transmembrane region" description="Helical" evidence="1">
    <location>
        <begin position="159"/>
        <end position="177"/>
    </location>
</feature>
<dbReference type="InterPro" id="IPR032307">
    <property type="entry name" value="PepSY_TM-like_2"/>
</dbReference>
<comment type="caution">
    <text evidence="2">The sequence shown here is derived from an EMBL/GenBank/DDBJ whole genome shotgun (WGS) entry which is preliminary data.</text>
</comment>
<evidence type="ECO:0000256" key="1">
    <source>
        <dbReference type="SAM" id="Phobius"/>
    </source>
</evidence>
<dbReference type="RefSeq" id="WP_263412820.1">
    <property type="nucleotide sequence ID" value="NZ_BAABBH010000001.1"/>
</dbReference>
<accession>A0ABW9KIR7</accession>
<reference evidence="2 3" key="1">
    <citation type="submission" date="2024-12" db="EMBL/GenBank/DDBJ databases">
        <authorList>
            <person name="Lee Y."/>
        </authorList>
    </citation>
    <scope>NUCLEOTIDE SEQUENCE [LARGE SCALE GENOMIC DNA]</scope>
    <source>
        <strain evidence="2 3">03SUJ4</strain>
    </source>
</reference>
<keyword evidence="1" id="KW-0812">Transmembrane</keyword>
<proteinExistence type="predicted"/>
<keyword evidence="3" id="KW-1185">Reference proteome</keyword>
<dbReference type="EMBL" id="JBJYXY010000001">
    <property type="protein sequence ID" value="MFN2975661.1"/>
    <property type="molecule type" value="Genomic_DNA"/>
</dbReference>
<dbReference type="PANTHER" id="PTHR40115:SF1">
    <property type="entry name" value="INNER MEMBRANE PROTEIN WITH PEPSY TM HELIX"/>
    <property type="match status" value="1"/>
</dbReference>
<sequence>MKQASRPSPGAAWRKRIAVASRWLHIYLSMISFGVILFFAVTGLTLNHADKLSGMQRVARYTGTIAATAMQPQPDHAAIEAQLRREHHIRGAVTDTRDDPDQVTLSFKGAGYAADAFIDRPGGKYQIIETRSGAIATLNDLHRGAVTGRAWSRIIDASAVFLTLVSLTGLCLLLFVYKRRSSGLILAAIGIAVAVLIARFLAA</sequence>
<evidence type="ECO:0000313" key="3">
    <source>
        <dbReference type="Proteomes" id="UP001634747"/>
    </source>
</evidence>
<dbReference type="PANTHER" id="PTHR40115">
    <property type="entry name" value="INNER MEMBRANE PROTEIN WITH PEPSY TM HELIX"/>
    <property type="match status" value="1"/>
</dbReference>